<dbReference type="Pfam" id="PF04542">
    <property type="entry name" value="Sigma70_r2"/>
    <property type="match status" value="1"/>
</dbReference>
<dbReference type="Proteomes" id="UP000823616">
    <property type="component" value="Unassembled WGS sequence"/>
</dbReference>
<dbReference type="CDD" id="cd06171">
    <property type="entry name" value="Sigma70_r4"/>
    <property type="match status" value="1"/>
</dbReference>
<accession>A0A9D9EPS8</accession>
<dbReference type="EMBL" id="JADIMS010000153">
    <property type="protein sequence ID" value="MBO8451072.1"/>
    <property type="molecule type" value="Genomic_DNA"/>
</dbReference>
<dbReference type="InterPro" id="IPR014284">
    <property type="entry name" value="RNA_pol_sigma-70_dom"/>
</dbReference>
<reference evidence="7" key="2">
    <citation type="journal article" date="2021" name="PeerJ">
        <title>Extensive microbial diversity within the chicken gut microbiome revealed by metagenomics and culture.</title>
        <authorList>
            <person name="Gilroy R."/>
            <person name="Ravi A."/>
            <person name="Getino M."/>
            <person name="Pursley I."/>
            <person name="Horton D.L."/>
            <person name="Alikhan N.F."/>
            <person name="Baker D."/>
            <person name="Gharbi K."/>
            <person name="Hall N."/>
            <person name="Watson M."/>
            <person name="Adriaenssens E.M."/>
            <person name="Foster-Nyarko E."/>
            <person name="Jarju S."/>
            <person name="Secka A."/>
            <person name="Antonio M."/>
            <person name="Oren A."/>
            <person name="Chaudhuri R.R."/>
            <person name="La Ragione R."/>
            <person name="Hildebrand F."/>
            <person name="Pallen M.J."/>
        </authorList>
    </citation>
    <scope>NUCLEOTIDE SEQUENCE</scope>
    <source>
        <strain evidence="7">B3-4054</strain>
    </source>
</reference>
<dbReference type="GO" id="GO:0003677">
    <property type="term" value="F:DNA binding"/>
    <property type="evidence" value="ECO:0007669"/>
    <property type="project" value="InterPro"/>
</dbReference>
<evidence type="ECO:0000259" key="6">
    <source>
        <dbReference type="Pfam" id="PF08281"/>
    </source>
</evidence>
<keyword evidence="3" id="KW-0731">Sigma factor</keyword>
<feature type="domain" description="RNA polymerase sigma factor 70 region 4 type 2" evidence="6">
    <location>
        <begin position="144"/>
        <end position="194"/>
    </location>
</feature>
<dbReference type="InterPro" id="IPR036388">
    <property type="entry name" value="WH-like_DNA-bd_sf"/>
</dbReference>
<proteinExistence type="inferred from homology"/>
<dbReference type="PANTHER" id="PTHR43133:SF51">
    <property type="entry name" value="RNA POLYMERASE SIGMA FACTOR"/>
    <property type="match status" value="1"/>
</dbReference>
<evidence type="ECO:0000259" key="5">
    <source>
        <dbReference type="Pfam" id="PF04542"/>
    </source>
</evidence>
<evidence type="ECO:0000256" key="4">
    <source>
        <dbReference type="ARBA" id="ARBA00023163"/>
    </source>
</evidence>
<comment type="similarity">
    <text evidence="1">Belongs to the sigma-70 factor family. ECF subfamily.</text>
</comment>
<dbReference type="SUPFAM" id="SSF88659">
    <property type="entry name" value="Sigma3 and sigma4 domains of RNA polymerase sigma factors"/>
    <property type="match status" value="1"/>
</dbReference>
<keyword evidence="4" id="KW-0804">Transcription</keyword>
<dbReference type="InterPro" id="IPR013324">
    <property type="entry name" value="RNA_pol_sigma_r3/r4-like"/>
</dbReference>
<gene>
    <name evidence="7" type="ORF">IAA96_08215</name>
</gene>
<dbReference type="Gene3D" id="1.10.1740.10">
    <property type="match status" value="1"/>
</dbReference>
<comment type="caution">
    <text evidence="7">The sequence shown here is derived from an EMBL/GenBank/DDBJ whole genome shotgun (WGS) entry which is preliminary data.</text>
</comment>
<dbReference type="AlphaFoldDB" id="A0A9D9EPS8"/>
<dbReference type="PANTHER" id="PTHR43133">
    <property type="entry name" value="RNA POLYMERASE ECF-TYPE SIGMA FACTO"/>
    <property type="match status" value="1"/>
</dbReference>
<evidence type="ECO:0000313" key="8">
    <source>
        <dbReference type="Proteomes" id="UP000823616"/>
    </source>
</evidence>
<evidence type="ECO:0000256" key="2">
    <source>
        <dbReference type="ARBA" id="ARBA00023015"/>
    </source>
</evidence>
<keyword evidence="2" id="KW-0805">Transcription regulation</keyword>
<reference evidence="7" key="1">
    <citation type="submission" date="2020-10" db="EMBL/GenBank/DDBJ databases">
        <authorList>
            <person name="Gilroy R."/>
        </authorList>
    </citation>
    <scope>NUCLEOTIDE SEQUENCE</scope>
    <source>
        <strain evidence="7">B3-4054</strain>
    </source>
</reference>
<dbReference type="InterPro" id="IPR013249">
    <property type="entry name" value="RNA_pol_sigma70_r4_t2"/>
</dbReference>
<dbReference type="InterPro" id="IPR007627">
    <property type="entry name" value="RNA_pol_sigma70_r2"/>
</dbReference>
<dbReference type="Gene3D" id="1.10.10.10">
    <property type="entry name" value="Winged helix-like DNA-binding domain superfamily/Winged helix DNA-binding domain"/>
    <property type="match status" value="1"/>
</dbReference>
<dbReference type="GO" id="GO:0016987">
    <property type="term" value="F:sigma factor activity"/>
    <property type="evidence" value="ECO:0007669"/>
    <property type="project" value="UniProtKB-KW"/>
</dbReference>
<name>A0A9D9EPS8_9SPIR</name>
<dbReference type="InterPro" id="IPR039425">
    <property type="entry name" value="RNA_pol_sigma-70-like"/>
</dbReference>
<evidence type="ECO:0000256" key="3">
    <source>
        <dbReference type="ARBA" id="ARBA00023082"/>
    </source>
</evidence>
<dbReference type="NCBIfam" id="TIGR02937">
    <property type="entry name" value="sigma70-ECF"/>
    <property type="match status" value="1"/>
</dbReference>
<dbReference type="SUPFAM" id="SSF88946">
    <property type="entry name" value="Sigma2 domain of RNA polymerase sigma factors"/>
    <property type="match status" value="1"/>
</dbReference>
<dbReference type="GO" id="GO:0006352">
    <property type="term" value="P:DNA-templated transcription initiation"/>
    <property type="evidence" value="ECO:0007669"/>
    <property type="project" value="InterPro"/>
</dbReference>
<sequence length="207" mass="23539">MILPRTESQSASFKEDEKLCKKILDGDTAAFAVLAEKYRRRILSLGMGFFKNIDDAEDFLQEVLVKVYLSLKKFRGDARFSTWLTKIAYNTARTSIKRRKTYVSLAEGMEDEAAALFRETRGGESAGAAETPEDAAVRKATVAAIREAVRNLPENYRLCIDFFFFYDMSYNEIAETAGIPLNTVRSHIFRAKKILRRHLDGMEGEIL</sequence>
<dbReference type="Pfam" id="PF08281">
    <property type="entry name" value="Sigma70_r4_2"/>
    <property type="match status" value="1"/>
</dbReference>
<organism evidence="7 8">
    <name type="scientific">Candidatus Avitreponema avistercoris</name>
    <dbReference type="NCBI Taxonomy" id="2840705"/>
    <lineage>
        <taxon>Bacteria</taxon>
        <taxon>Pseudomonadati</taxon>
        <taxon>Spirochaetota</taxon>
        <taxon>Spirochaetia</taxon>
        <taxon>Spirochaetales</taxon>
        <taxon>Candidatus Avitreponema</taxon>
    </lineage>
</organism>
<dbReference type="InterPro" id="IPR013325">
    <property type="entry name" value="RNA_pol_sigma_r2"/>
</dbReference>
<feature type="domain" description="RNA polymerase sigma-70 region 2" evidence="5">
    <location>
        <begin position="34"/>
        <end position="100"/>
    </location>
</feature>
<protein>
    <submittedName>
        <fullName evidence="7">Sigma-70 family RNA polymerase sigma factor</fullName>
    </submittedName>
</protein>
<evidence type="ECO:0000256" key="1">
    <source>
        <dbReference type="ARBA" id="ARBA00010641"/>
    </source>
</evidence>
<evidence type="ECO:0000313" key="7">
    <source>
        <dbReference type="EMBL" id="MBO8451072.1"/>
    </source>
</evidence>